<sequence length="106" mass="10111">MKRSISSALLAVGLAAGLTALPVAAANASGSTGSKTFTCPNGGQAIVTASATWQVTLTVNGRTASKSVATGGAVVTIKAGSSTAHYSASTAGPASKPSISISCSLV</sequence>
<evidence type="ECO:0000256" key="1">
    <source>
        <dbReference type="SAM" id="MobiDB-lite"/>
    </source>
</evidence>
<protein>
    <submittedName>
        <fullName evidence="3">Uncharacterized protein</fullName>
    </submittedName>
</protein>
<feature type="region of interest" description="Disordered" evidence="1">
    <location>
        <begin position="85"/>
        <end position="106"/>
    </location>
</feature>
<reference evidence="3 4" key="1">
    <citation type="submission" date="2019-10" db="EMBL/GenBank/DDBJ databases">
        <title>Genome sequence of Luteimicrobium xylanilyticum HY-24.</title>
        <authorList>
            <person name="Kim D.Y."/>
            <person name="Park H.-Y."/>
        </authorList>
    </citation>
    <scope>NUCLEOTIDE SEQUENCE [LARGE SCALE GENOMIC DNA]</scope>
    <source>
        <strain evidence="3 4">HY-24</strain>
    </source>
</reference>
<organism evidence="3 4">
    <name type="scientific">Luteimicrobium xylanilyticum</name>
    <dbReference type="NCBI Taxonomy" id="1133546"/>
    <lineage>
        <taxon>Bacteria</taxon>
        <taxon>Bacillati</taxon>
        <taxon>Actinomycetota</taxon>
        <taxon>Actinomycetes</taxon>
        <taxon>Micrococcales</taxon>
        <taxon>Luteimicrobium</taxon>
    </lineage>
</organism>
<dbReference type="RefSeq" id="WP_036951796.1">
    <property type="nucleotide sequence ID" value="NZ_BAABIH010000012.1"/>
</dbReference>
<evidence type="ECO:0000256" key="2">
    <source>
        <dbReference type="SAM" id="SignalP"/>
    </source>
</evidence>
<dbReference type="Proteomes" id="UP000326702">
    <property type="component" value="Chromosome"/>
</dbReference>
<dbReference type="AlphaFoldDB" id="A0A5P9Q8G7"/>
<evidence type="ECO:0000313" key="4">
    <source>
        <dbReference type="Proteomes" id="UP000326702"/>
    </source>
</evidence>
<gene>
    <name evidence="3" type="ORF">KDY119_01232</name>
</gene>
<feature type="chain" id="PRO_5024987706" evidence="2">
    <location>
        <begin position="26"/>
        <end position="106"/>
    </location>
</feature>
<keyword evidence="4" id="KW-1185">Reference proteome</keyword>
<proteinExistence type="predicted"/>
<keyword evidence="2" id="KW-0732">Signal</keyword>
<accession>A0A5P9Q8G7</accession>
<evidence type="ECO:0000313" key="3">
    <source>
        <dbReference type="EMBL" id="QFU97733.1"/>
    </source>
</evidence>
<dbReference type="EMBL" id="CP045529">
    <property type="protein sequence ID" value="QFU97733.1"/>
    <property type="molecule type" value="Genomic_DNA"/>
</dbReference>
<dbReference type="KEGG" id="lxl:KDY119_01232"/>
<feature type="signal peptide" evidence="2">
    <location>
        <begin position="1"/>
        <end position="25"/>
    </location>
</feature>
<name>A0A5P9Q8G7_9MICO</name>